<dbReference type="RefSeq" id="WP_345154040.1">
    <property type="nucleotide sequence ID" value="NZ_BAABEO010000034.1"/>
</dbReference>
<evidence type="ECO:0000256" key="2">
    <source>
        <dbReference type="ARBA" id="ARBA00023125"/>
    </source>
</evidence>
<feature type="domain" description="HTH rpiR-type" evidence="4">
    <location>
        <begin position="20"/>
        <end position="96"/>
    </location>
</feature>
<proteinExistence type="predicted"/>
<dbReference type="SUPFAM" id="SSF53697">
    <property type="entry name" value="SIS domain"/>
    <property type="match status" value="1"/>
</dbReference>
<dbReference type="Pfam" id="PF01418">
    <property type="entry name" value="HTH_6"/>
    <property type="match status" value="1"/>
</dbReference>
<dbReference type="PROSITE" id="PS51464">
    <property type="entry name" value="SIS"/>
    <property type="match status" value="1"/>
</dbReference>
<accession>A0ABP7D9C5</accession>
<keyword evidence="2" id="KW-0238">DNA-binding</keyword>
<dbReference type="InterPro" id="IPR047640">
    <property type="entry name" value="RpiR-like"/>
</dbReference>
<reference evidence="7" key="1">
    <citation type="journal article" date="2019" name="Int. J. Syst. Evol. Microbiol.">
        <title>The Global Catalogue of Microorganisms (GCM) 10K type strain sequencing project: providing services to taxonomists for standard genome sequencing and annotation.</title>
        <authorList>
            <consortium name="The Broad Institute Genomics Platform"/>
            <consortium name="The Broad Institute Genome Sequencing Center for Infectious Disease"/>
            <person name="Wu L."/>
            <person name="Ma J."/>
        </authorList>
    </citation>
    <scope>NUCLEOTIDE SEQUENCE [LARGE SCALE GENOMIC DNA]</scope>
    <source>
        <strain evidence="7">JCM 30742</strain>
    </source>
</reference>
<keyword evidence="7" id="KW-1185">Reference proteome</keyword>
<dbReference type="SUPFAM" id="SSF46689">
    <property type="entry name" value="Homeodomain-like"/>
    <property type="match status" value="1"/>
</dbReference>
<dbReference type="InterPro" id="IPR036388">
    <property type="entry name" value="WH-like_DNA-bd_sf"/>
</dbReference>
<evidence type="ECO:0000313" key="7">
    <source>
        <dbReference type="Proteomes" id="UP001500752"/>
    </source>
</evidence>
<dbReference type="EMBL" id="BAABEO010000034">
    <property type="protein sequence ID" value="GAA3701447.1"/>
    <property type="molecule type" value="Genomic_DNA"/>
</dbReference>
<keyword evidence="3" id="KW-0804">Transcription</keyword>
<gene>
    <name evidence="6" type="ORF">GCM10023081_42360</name>
</gene>
<dbReference type="InterPro" id="IPR035472">
    <property type="entry name" value="RpiR-like_SIS"/>
</dbReference>
<organism evidence="6 7">
    <name type="scientific">Arthrobacter ginkgonis</name>
    <dbReference type="NCBI Taxonomy" id="1630594"/>
    <lineage>
        <taxon>Bacteria</taxon>
        <taxon>Bacillati</taxon>
        <taxon>Actinomycetota</taxon>
        <taxon>Actinomycetes</taxon>
        <taxon>Micrococcales</taxon>
        <taxon>Micrococcaceae</taxon>
        <taxon>Arthrobacter</taxon>
    </lineage>
</organism>
<evidence type="ECO:0000259" key="4">
    <source>
        <dbReference type="PROSITE" id="PS51071"/>
    </source>
</evidence>
<sequence length="308" mass="30772">MTAPSSLPNPLPAPGYSSASALLAHLRSCAASLVPAERRVAQVLIERAADVPGFSAADVAELAGCSTATVVRACQRLGFPGFQRLRSDLTRLSAGLAELGKAEPGGVDVGTDAMAGDSLLGRVFAAARAELDATEALLDRAAFARAVQLVAAARKVLLLGTGGSAIPAQDAALRFTMGGLAATAPADVLAQLFTARLLGPNDVCVAVSFSGANRHTLAAADAARTAGARIVAVTSAALSPLSRLADVALVTGAVTAESEVLASRITHTLVLNALNLAVQQAAGQPSFGPSAALAGLLAEVLGSPETTP</sequence>
<evidence type="ECO:0000259" key="5">
    <source>
        <dbReference type="PROSITE" id="PS51464"/>
    </source>
</evidence>
<dbReference type="Proteomes" id="UP001500752">
    <property type="component" value="Unassembled WGS sequence"/>
</dbReference>
<dbReference type="Gene3D" id="3.40.50.10490">
    <property type="entry name" value="Glucose-6-phosphate isomerase like protein, domain 1"/>
    <property type="match status" value="1"/>
</dbReference>
<dbReference type="PROSITE" id="PS51071">
    <property type="entry name" value="HTH_RPIR"/>
    <property type="match status" value="1"/>
</dbReference>
<dbReference type="Gene3D" id="1.10.10.10">
    <property type="entry name" value="Winged helix-like DNA-binding domain superfamily/Winged helix DNA-binding domain"/>
    <property type="match status" value="1"/>
</dbReference>
<keyword evidence="1" id="KW-0805">Transcription regulation</keyword>
<dbReference type="InterPro" id="IPR009057">
    <property type="entry name" value="Homeodomain-like_sf"/>
</dbReference>
<dbReference type="PANTHER" id="PTHR30514:SF1">
    <property type="entry name" value="HTH-TYPE TRANSCRIPTIONAL REGULATOR HEXR-RELATED"/>
    <property type="match status" value="1"/>
</dbReference>
<dbReference type="PANTHER" id="PTHR30514">
    <property type="entry name" value="GLUCOKINASE"/>
    <property type="match status" value="1"/>
</dbReference>
<dbReference type="Pfam" id="PF01380">
    <property type="entry name" value="SIS"/>
    <property type="match status" value="1"/>
</dbReference>
<dbReference type="InterPro" id="IPR046348">
    <property type="entry name" value="SIS_dom_sf"/>
</dbReference>
<comment type="caution">
    <text evidence="6">The sequence shown here is derived from an EMBL/GenBank/DDBJ whole genome shotgun (WGS) entry which is preliminary data.</text>
</comment>
<evidence type="ECO:0000256" key="1">
    <source>
        <dbReference type="ARBA" id="ARBA00023015"/>
    </source>
</evidence>
<dbReference type="InterPro" id="IPR000281">
    <property type="entry name" value="HTH_RpiR"/>
</dbReference>
<evidence type="ECO:0000313" key="6">
    <source>
        <dbReference type="EMBL" id="GAA3701447.1"/>
    </source>
</evidence>
<dbReference type="CDD" id="cd05013">
    <property type="entry name" value="SIS_RpiR"/>
    <property type="match status" value="1"/>
</dbReference>
<protein>
    <submittedName>
        <fullName evidence="6">MurR/RpiR family transcriptional regulator</fullName>
    </submittedName>
</protein>
<name>A0ABP7D9C5_9MICC</name>
<feature type="domain" description="SIS" evidence="5">
    <location>
        <begin position="146"/>
        <end position="287"/>
    </location>
</feature>
<evidence type="ECO:0000256" key="3">
    <source>
        <dbReference type="ARBA" id="ARBA00023163"/>
    </source>
</evidence>
<dbReference type="InterPro" id="IPR001347">
    <property type="entry name" value="SIS_dom"/>
</dbReference>